<dbReference type="OMA" id="ERVCNMG"/>
<feature type="region of interest" description="Disordered" evidence="1">
    <location>
        <begin position="85"/>
        <end position="106"/>
    </location>
</feature>
<proteinExistence type="predicted"/>
<evidence type="ECO:0000313" key="2">
    <source>
        <dbReference type="EMBL" id="KKP00904.1"/>
    </source>
</evidence>
<reference evidence="3" key="1">
    <citation type="journal article" date="2015" name="Genome Announc.">
        <title>Draft whole-genome sequence of the biocontrol agent Trichoderma harzianum T6776.</title>
        <authorList>
            <person name="Baroncelli R."/>
            <person name="Piaggeschi G."/>
            <person name="Fiorini L."/>
            <person name="Bertolini E."/>
            <person name="Zapparata A."/>
            <person name="Pe M.E."/>
            <person name="Sarrocco S."/>
            <person name="Vannacci G."/>
        </authorList>
    </citation>
    <scope>NUCLEOTIDE SEQUENCE [LARGE SCALE GENOMIC DNA]</scope>
    <source>
        <strain evidence="3">T6776</strain>
    </source>
</reference>
<feature type="compositionally biased region" description="Polar residues" evidence="1">
    <location>
        <begin position="85"/>
        <end position="100"/>
    </location>
</feature>
<sequence length="141" mass="15681">MIHHYSNNNITSSQQSFTFIFAFCTPPPYQIPFKLNILQTIFPSTMANREAGQSAYQQQLPPTYPGPVTSTTELNLAPSQSLLAKQRNLAPTITSTQDQNKMPLEGPDKEVLVERTRNMGAQTPASLAAQIEHEMQQKTST</sequence>
<evidence type="ECO:0000313" key="3">
    <source>
        <dbReference type="Proteomes" id="UP000034112"/>
    </source>
</evidence>
<dbReference type="AlphaFoldDB" id="A0A0G0A6W1"/>
<dbReference type="EMBL" id="JOKZ01000223">
    <property type="protein sequence ID" value="KKP00904.1"/>
    <property type="molecule type" value="Genomic_DNA"/>
</dbReference>
<gene>
    <name evidence="2" type="ORF">THAR02_06982</name>
</gene>
<dbReference type="Proteomes" id="UP000034112">
    <property type="component" value="Unassembled WGS sequence"/>
</dbReference>
<name>A0A0G0A6W1_TRIHA</name>
<evidence type="ECO:0000256" key="1">
    <source>
        <dbReference type="SAM" id="MobiDB-lite"/>
    </source>
</evidence>
<comment type="caution">
    <text evidence="2">The sequence shown here is derived from an EMBL/GenBank/DDBJ whole genome shotgun (WGS) entry which is preliminary data.</text>
</comment>
<protein>
    <submittedName>
        <fullName evidence="2">Uncharacterized protein</fullName>
    </submittedName>
</protein>
<feature type="compositionally biased region" description="Basic and acidic residues" evidence="1">
    <location>
        <begin position="131"/>
        <end position="141"/>
    </location>
</feature>
<accession>A0A0G0A6W1</accession>
<feature type="region of interest" description="Disordered" evidence="1">
    <location>
        <begin position="50"/>
        <end position="73"/>
    </location>
</feature>
<feature type="region of interest" description="Disordered" evidence="1">
    <location>
        <begin position="122"/>
        <end position="141"/>
    </location>
</feature>
<organism evidence="2 3">
    <name type="scientific">Trichoderma harzianum</name>
    <name type="common">Hypocrea lixii</name>
    <dbReference type="NCBI Taxonomy" id="5544"/>
    <lineage>
        <taxon>Eukaryota</taxon>
        <taxon>Fungi</taxon>
        <taxon>Dikarya</taxon>
        <taxon>Ascomycota</taxon>
        <taxon>Pezizomycotina</taxon>
        <taxon>Sordariomycetes</taxon>
        <taxon>Hypocreomycetidae</taxon>
        <taxon>Hypocreales</taxon>
        <taxon>Hypocreaceae</taxon>
        <taxon>Trichoderma</taxon>
    </lineage>
</organism>
<dbReference type="OrthoDB" id="4888347at2759"/>